<sequence>MAVIREHQRVQLWILILAGVFHTFDQWRRTLLPFLQWHIKPQPTFYSIGVLNSVGHFATLFGTPFAAQLIDSNGCWESALILSLITAIHAIMVSEVTDFYIFGFLQCLLAANQLPLLFDTMIGQSVADDESDKMRAQLLMQLTIPQSIAYAAGPYFAIQVIFFFTSNLSASMIGASLSFFILTALIIYFVIPRNKFTRGPQHSYLPSITAYTEMLSNQNLRWSLLFLIFVAAPYACYEQVIRVALPVHHIFEPSSFLKLVSTIFK</sequence>
<dbReference type="PANTHER" id="PTHR24002">
    <property type="entry name" value="SOLUTE CARRIER FAMILY 22 MEMBER 18"/>
    <property type="match status" value="1"/>
</dbReference>
<feature type="transmembrane region" description="Helical" evidence="1">
    <location>
        <begin position="48"/>
        <end position="67"/>
    </location>
</feature>
<accession>A0ABD6EPP5</accession>
<organism evidence="2 3">
    <name type="scientific">Gnathostoma spinigerum</name>
    <dbReference type="NCBI Taxonomy" id="75299"/>
    <lineage>
        <taxon>Eukaryota</taxon>
        <taxon>Metazoa</taxon>
        <taxon>Ecdysozoa</taxon>
        <taxon>Nematoda</taxon>
        <taxon>Chromadorea</taxon>
        <taxon>Rhabditida</taxon>
        <taxon>Spirurina</taxon>
        <taxon>Gnathostomatomorpha</taxon>
        <taxon>Gnathostomatoidea</taxon>
        <taxon>Gnathostomatidae</taxon>
        <taxon>Gnathostoma</taxon>
    </lineage>
</organism>
<dbReference type="PANTHER" id="PTHR24002:SF4">
    <property type="entry name" value="MFS DOMAIN-CONTAINING PROTEIN"/>
    <property type="match status" value="1"/>
</dbReference>
<keyword evidence="3" id="KW-1185">Reference proteome</keyword>
<dbReference type="EMBL" id="JBGFUD010007348">
    <property type="protein sequence ID" value="MFH4981505.1"/>
    <property type="molecule type" value="Genomic_DNA"/>
</dbReference>
<gene>
    <name evidence="2" type="ORF">AB6A40_008214</name>
</gene>
<evidence type="ECO:0000313" key="2">
    <source>
        <dbReference type="EMBL" id="MFH4981505.1"/>
    </source>
</evidence>
<keyword evidence="1" id="KW-1133">Transmembrane helix</keyword>
<protein>
    <submittedName>
        <fullName evidence="2">Uncharacterized protein</fullName>
    </submittedName>
</protein>
<comment type="caution">
    <text evidence="2">The sequence shown here is derived from an EMBL/GenBank/DDBJ whole genome shotgun (WGS) entry which is preliminary data.</text>
</comment>
<dbReference type="SUPFAM" id="SSF103473">
    <property type="entry name" value="MFS general substrate transporter"/>
    <property type="match status" value="1"/>
</dbReference>
<dbReference type="Gene3D" id="1.20.1250.20">
    <property type="entry name" value="MFS general substrate transporter like domains"/>
    <property type="match status" value="1"/>
</dbReference>
<evidence type="ECO:0000313" key="3">
    <source>
        <dbReference type="Proteomes" id="UP001608902"/>
    </source>
</evidence>
<feature type="transmembrane region" description="Helical" evidence="1">
    <location>
        <begin position="138"/>
        <end position="164"/>
    </location>
</feature>
<dbReference type="Proteomes" id="UP001608902">
    <property type="component" value="Unassembled WGS sequence"/>
</dbReference>
<proteinExistence type="predicted"/>
<keyword evidence="1" id="KW-0472">Membrane</keyword>
<keyword evidence="1" id="KW-0812">Transmembrane</keyword>
<name>A0ABD6EPP5_9BILA</name>
<dbReference type="AlphaFoldDB" id="A0ABD6EPP5"/>
<feature type="transmembrane region" description="Helical" evidence="1">
    <location>
        <begin position="74"/>
        <end position="93"/>
    </location>
</feature>
<feature type="transmembrane region" description="Helical" evidence="1">
    <location>
        <begin position="170"/>
        <end position="191"/>
    </location>
</feature>
<dbReference type="InterPro" id="IPR036259">
    <property type="entry name" value="MFS_trans_sf"/>
</dbReference>
<evidence type="ECO:0000256" key="1">
    <source>
        <dbReference type="SAM" id="Phobius"/>
    </source>
</evidence>
<reference evidence="2 3" key="1">
    <citation type="submission" date="2024-08" db="EMBL/GenBank/DDBJ databases">
        <title>Gnathostoma spinigerum genome.</title>
        <authorList>
            <person name="Gonzalez-Bertolin B."/>
            <person name="Monzon S."/>
            <person name="Zaballos A."/>
            <person name="Jimenez P."/>
            <person name="Dekumyoy P."/>
            <person name="Varona S."/>
            <person name="Cuesta I."/>
            <person name="Sumanam S."/>
            <person name="Adisakwattana P."/>
            <person name="Gasser R.B."/>
            <person name="Hernandez-Gonzalez A."/>
            <person name="Young N.D."/>
            <person name="Perteguer M.J."/>
        </authorList>
    </citation>
    <scope>NUCLEOTIDE SEQUENCE [LARGE SCALE GENOMIC DNA]</scope>
    <source>
        <strain evidence="2">AL3</strain>
        <tissue evidence="2">Liver</tissue>
    </source>
</reference>